<evidence type="ECO:0000313" key="1">
    <source>
        <dbReference type="EMBL" id="KAJ1939478.1"/>
    </source>
</evidence>
<name>A0ACC1J6G7_9FUNG</name>
<comment type="caution">
    <text evidence="1">The sequence shown here is derived from an EMBL/GenBank/DDBJ whole genome shotgun (WGS) entry which is preliminary data.</text>
</comment>
<gene>
    <name evidence="1" type="ORF">FBU59_004108</name>
</gene>
<accession>A0ACC1J6G7</accession>
<reference evidence="1" key="1">
    <citation type="submission" date="2022-07" db="EMBL/GenBank/DDBJ databases">
        <title>Phylogenomic reconstructions and comparative analyses of Kickxellomycotina fungi.</title>
        <authorList>
            <person name="Reynolds N.K."/>
            <person name="Stajich J.E."/>
            <person name="Barry K."/>
            <person name="Grigoriev I.V."/>
            <person name="Crous P."/>
            <person name="Smith M.E."/>
        </authorList>
    </citation>
    <scope>NUCLEOTIDE SEQUENCE</scope>
    <source>
        <strain evidence="1">NRRL 5244</strain>
    </source>
</reference>
<dbReference type="Proteomes" id="UP001150603">
    <property type="component" value="Unassembled WGS sequence"/>
</dbReference>
<evidence type="ECO:0000313" key="2">
    <source>
        <dbReference type="Proteomes" id="UP001150603"/>
    </source>
</evidence>
<proteinExistence type="predicted"/>
<organism evidence="1 2">
    <name type="scientific">Linderina macrospora</name>
    <dbReference type="NCBI Taxonomy" id="4868"/>
    <lineage>
        <taxon>Eukaryota</taxon>
        <taxon>Fungi</taxon>
        <taxon>Fungi incertae sedis</taxon>
        <taxon>Zoopagomycota</taxon>
        <taxon>Kickxellomycotina</taxon>
        <taxon>Kickxellomycetes</taxon>
        <taxon>Kickxellales</taxon>
        <taxon>Kickxellaceae</taxon>
        <taxon>Linderina</taxon>
    </lineage>
</organism>
<protein>
    <submittedName>
        <fullName evidence="1">Uncharacterized protein</fullName>
    </submittedName>
</protein>
<sequence length="72" mass="7971">MSLPIAPACREKSLSAAFFGRGGSLAACWRLRRAFTSSRYSVVLSRSVFVFAEDIMSFRLVEWGGGEMGEFN</sequence>
<dbReference type="EMBL" id="JANBPW010002831">
    <property type="protein sequence ID" value="KAJ1939478.1"/>
    <property type="molecule type" value="Genomic_DNA"/>
</dbReference>
<keyword evidence="2" id="KW-1185">Reference proteome</keyword>